<feature type="transmembrane region" description="Helical" evidence="7">
    <location>
        <begin position="716"/>
        <end position="744"/>
    </location>
</feature>
<feature type="region of interest" description="Disordered" evidence="6">
    <location>
        <begin position="88"/>
        <end position="108"/>
    </location>
</feature>
<dbReference type="PANTHER" id="PTHR23302:SF65">
    <property type="entry name" value="TRANSMEMBRANE CHANNEL-LIKE PROTEIN 2"/>
    <property type="match status" value="1"/>
</dbReference>
<feature type="region of interest" description="Disordered" evidence="6">
    <location>
        <begin position="995"/>
        <end position="1034"/>
    </location>
</feature>
<feature type="compositionally biased region" description="Polar residues" evidence="6">
    <location>
        <begin position="1019"/>
        <end position="1034"/>
    </location>
</feature>
<keyword evidence="3 7" id="KW-0812">Transmembrane</keyword>
<proteinExistence type="inferred from homology"/>
<evidence type="ECO:0000256" key="7">
    <source>
        <dbReference type="SAM" id="Phobius"/>
    </source>
</evidence>
<feature type="region of interest" description="Disordered" evidence="6">
    <location>
        <begin position="1176"/>
        <end position="1273"/>
    </location>
</feature>
<feature type="region of interest" description="Disordered" evidence="6">
    <location>
        <begin position="932"/>
        <end position="951"/>
    </location>
</feature>
<feature type="region of interest" description="Disordered" evidence="6">
    <location>
        <begin position="1419"/>
        <end position="1439"/>
    </location>
</feature>
<dbReference type="WBParaSite" id="sdigi.contig111.g4569.t1">
    <property type="protein sequence ID" value="sdigi.contig111.g4569.t1"/>
    <property type="gene ID" value="sdigi.contig111.g4569"/>
</dbReference>
<accession>A0A915PJ04</accession>
<feature type="compositionally biased region" description="Basic and acidic residues" evidence="6">
    <location>
        <begin position="1176"/>
        <end position="1261"/>
    </location>
</feature>
<keyword evidence="9" id="KW-1185">Reference proteome</keyword>
<dbReference type="Proteomes" id="UP000887581">
    <property type="component" value="Unplaced"/>
</dbReference>
<feature type="domain" description="TMC" evidence="8">
    <location>
        <begin position="645"/>
        <end position="760"/>
    </location>
</feature>
<evidence type="ECO:0000313" key="10">
    <source>
        <dbReference type="WBParaSite" id="sdigi.contig111.g4569.t1"/>
    </source>
</evidence>
<evidence type="ECO:0000256" key="2">
    <source>
        <dbReference type="ARBA" id="ARBA00006510"/>
    </source>
</evidence>
<dbReference type="PANTHER" id="PTHR23302">
    <property type="entry name" value="TRANSMEMBRANE CHANNEL-RELATED"/>
    <property type="match status" value="1"/>
</dbReference>
<feature type="region of interest" description="Disordered" evidence="6">
    <location>
        <begin position="877"/>
        <end position="923"/>
    </location>
</feature>
<evidence type="ECO:0000256" key="4">
    <source>
        <dbReference type="ARBA" id="ARBA00022989"/>
    </source>
</evidence>
<dbReference type="Pfam" id="PF07810">
    <property type="entry name" value="TMC"/>
    <property type="match status" value="1"/>
</dbReference>
<keyword evidence="5 7" id="KW-0472">Membrane</keyword>
<feature type="transmembrane region" description="Helical" evidence="7">
    <location>
        <begin position="765"/>
        <end position="786"/>
    </location>
</feature>
<dbReference type="InterPro" id="IPR038900">
    <property type="entry name" value="TMC"/>
</dbReference>
<feature type="transmembrane region" description="Helical" evidence="7">
    <location>
        <begin position="433"/>
        <end position="456"/>
    </location>
</feature>
<evidence type="ECO:0000256" key="1">
    <source>
        <dbReference type="ARBA" id="ARBA00004141"/>
    </source>
</evidence>
<feature type="region of interest" description="Disordered" evidence="6">
    <location>
        <begin position="38"/>
        <end position="57"/>
    </location>
</feature>
<feature type="transmembrane region" description="Helical" evidence="7">
    <location>
        <begin position="399"/>
        <end position="421"/>
    </location>
</feature>
<feature type="transmembrane region" description="Helical" evidence="7">
    <location>
        <begin position="476"/>
        <end position="494"/>
    </location>
</feature>
<sequence>MHRCCADVVEAARKLYQQILKNFKKNDNENFDSEERVALSQSADRTPESVDDESSSAARLSRRSSVLVDLVSLFRRSSSSTVKAIRLPGQVTEANDGNEEEGDEDPKQMSKGWVLETIRQKKEAIVRLRSQPWSMKRKRRALKVARRYLKRQQSKVSRWHLYKVEAIRRWTIFGRWCSNMKIYLIPWEAKIKTIESHYGSVVSSYFTFLRWVLSVNITMTIIMMLFVTIPEVVKFVHEDYVQWLADSRGGPERFNRTYHIKVMKEKDIPRADELNTVLDFKGYFEYSLLFYGYYSSETYFGDTVQYSVPVAYFTVNLFILGYSFFVILRKMASNARQSKLAGGKAEQYVFNWKLFAGWDYSIGNSETAANVVMANVNKFREIIAEYNVNRSKKFDFLQFTLRVLANILVFTMHAGSVWAILAVSQITTKTSFIQRNAVSITVSFITLTFPNFFDLISKMERYHPRTALRLQLGRVLFLYILNYYTLIISLMFMLNTMESQRNAGEHLVPVVQYSDDPRRVPLYNSSSYQINKQRTSRQVVFDFPSVASSLFNRSKFNDIPTTPLPGKPWTTVFPNFGPFGITNPKAVVTENRRGIMNASTFVAYPIGNTDWTKNISSKPTLLNYSTTVQVVSSAARLSTDWYEECWENLIGEEITKLVTTDLVMTVASILVIDFLRALWVRYTNIWWFWNLETTFPEYGEFKVAENVLHLVNNQGMIWLGLFFVPMLPAINNIKLIILMYVRGWAVMTCNVPARQIFRASRSSNFYLMLLLLMLFLCTLPVGYVIASKKPSKICGPFGSQERFYSIIVQLLDRNLTKGLVDAIRYMISPGIVIPVLLLLLLTIYFLFALVRGLREANTDLTKQLLHERTEEKKRIFELAGGGKKRPSHNASRLFAGKSHESSSPPSKNGNTDDEFSSDRSYKRSNKDLHSYVPSLKSVSEVERSESDEEELEQKQVTCQCQQQQKEEEKLEVFEGKRSWKEKIMTWLGLNEKLDRATKHQSRHRHGDVEGGNDSPISAKKSNTEAGTSDDQRSMTSITESCVYTSPSLHECASALEGNCNSRLSPYKTIGDDESEAESNLSVPFAIEKSVCQLQSQQMGNEKVLHEHEQKHDSETFTTNELFQKTMKEVDSRKYTLNDVSDPRFSYADPYSSYANAMMSPLMEMQILSPAYSEKKMEEEDEFDRVTEKTRLLEEHERRNKHERSSQHEEERCGNLKLHEKQKLKRNEIIQESKPNDTNIFDHRPQAERQSTEEVSRKELKRSNRSSPLNKASPQIKLGRVEARIFLREVKPKLYDLKAGQRSQMVSDSESRMLFTDEDPKLYYTDSECVATSHAKYVQRPKKPIHYAIPYYARMSNAQESVETDALLQQFLMRVNISEDPSRTLPDCSVHQRSPPPLPSASSTVGTETQLPVHKIQPALGQRQLSPSETSRIHCKHTLV</sequence>
<protein>
    <submittedName>
        <fullName evidence="10">TMC domain-containing protein</fullName>
    </submittedName>
</protein>
<evidence type="ECO:0000256" key="5">
    <source>
        <dbReference type="ARBA" id="ARBA00023136"/>
    </source>
</evidence>
<feature type="transmembrane region" description="Helical" evidence="7">
    <location>
        <begin position="822"/>
        <end position="847"/>
    </location>
</feature>
<feature type="region of interest" description="Disordered" evidence="6">
    <location>
        <begin position="1381"/>
        <end position="1407"/>
    </location>
</feature>
<reference evidence="10" key="1">
    <citation type="submission" date="2022-11" db="UniProtKB">
        <authorList>
            <consortium name="WormBaseParasite"/>
        </authorList>
    </citation>
    <scope>IDENTIFICATION</scope>
</reference>
<evidence type="ECO:0000256" key="6">
    <source>
        <dbReference type="SAM" id="MobiDB-lite"/>
    </source>
</evidence>
<comment type="subcellular location">
    <subcellularLocation>
        <location evidence="1">Membrane</location>
        <topology evidence="1">Multi-pass membrane protein</topology>
    </subcellularLocation>
</comment>
<feature type="transmembrane region" description="Helical" evidence="7">
    <location>
        <begin position="208"/>
        <end position="229"/>
    </location>
</feature>
<name>A0A915PJ04_9BILA</name>
<keyword evidence="4 7" id="KW-1133">Transmembrane helix</keyword>
<dbReference type="InterPro" id="IPR012496">
    <property type="entry name" value="TMC_dom"/>
</dbReference>
<feature type="transmembrane region" description="Helical" evidence="7">
    <location>
        <begin position="310"/>
        <end position="328"/>
    </location>
</feature>
<evidence type="ECO:0000313" key="9">
    <source>
        <dbReference type="Proteomes" id="UP000887581"/>
    </source>
</evidence>
<organism evidence="9 10">
    <name type="scientific">Setaria digitata</name>
    <dbReference type="NCBI Taxonomy" id="48799"/>
    <lineage>
        <taxon>Eukaryota</taxon>
        <taxon>Metazoa</taxon>
        <taxon>Ecdysozoa</taxon>
        <taxon>Nematoda</taxon>
        <taxon>Chromadorea</taxon>
        <taxon>Rhabditida</taxon>
        <taxon>Spirurina</taxon>
        <taxon>Spiruromorpha</taxon>
        <taxon>Filarioidea</taxon>
        <taxon>Setariidae</taxon>
        <taxon>Setaria</taxon>
    </lineage>
</organism>
<evidence type="ECO:0000259" key="8">
    <source>
        <dbReference type="Pfam" id="PF07810"/>
    </source>
</evidence>
<comment type="similarity">
    <text evidence="2">Belongs to the TMC family.</text>
</comment>
<dbReference type="GO" id="GO:0008381">
    <property type="term" value="F:mechanosensitive monoatomic ion channel activity"/>
    <property type="evidence" value="ECO:0007669"/>
    <property type="project" value="TreeGrafter"/>
</dbReference>
<evidence type="ECO:0000256" key="3">
    <source>
        <dbReference type="ARBA" id="ARBA00022692"/>
    </source>
</evidence>
<dbReference type="GO" id="GO:0005886">
    <property type="term" value="C:plasma membrane"/>
    <property type="evidence" value="ECO:0007669"/>
    <property type="project" value="InterPro"/>
</dbReference>